<dbReference type="Pfam" id="PF02310">
    <property type="entry name" value="B12-binding"/>
    <property type="match status" value="1"/>
</dbReference>
<dbReference type="GO" id="GO:0046872">
    <property type="term" value="F:metal ion binding"/>
    <property type="evidence" value="ECO:0007669"/>
    <property type="project" value="UniProtKB-KW"/>
</dbReference>
<keyword evidence="3" id="KW-0479">Metal-binding</keyword>
<evidence type="ECO:0000313" key="7">
    <source>
        <dbReference type="EMBL" id="PIT93919.1"/>
    </source>
</evidence>
<evidence type="ECO:0000256" key="5">
    <source>
        <dbReference type="ARBA" id="ARBA00023014"/>
    </source>
</evidence>
<dbReference type="InterPro" id="IPR006158">
    <property type="entry name" value="Cobalamin-bd"/>
</dbReference>
<dbReference type="SUPFAM" id="SSF102114">
    <property type="entry name" value="Radical SAM enzymes"/>
    <property type="match status" value="1"/>
</dbReference>
<comment type="caution">
    <text evidence="7">The sequence shown here is derived from an EMBL/GenBank/DDBJ whole genome shotgun (WGS) entry which is preliminary data.</text>
</comment>
<organism evidence="7 8">
    <name type="scientific">Candidatus Falkowbacteria bacterium CG10_big_fil_rev_8_21_14_0_10_43_11</name>
    <dbReference type="NCBI Taxonomy" id="1974568"/>
    <lineage>
        <taxon>Bacteria</taxon>
        <taxon>Candidatus Falkowiibacteriota</taxon>
    </lineage>
</organism>
<dbReference type="InterPro" id="IPR023404">
    <property type="entry name" value="rSAM_horseshoe"/>
</dbReference>
<reference evidence="8" key="1">
    <citation type="submission" date="2017-09" db="EMBL/GenBank/DDBJ databases">
        <title>Depth-based differentiation of microbial function through sediment-hosted aquifers and enrichment of novel symbionts in the deep terrestrial subsurface.</title>
        <authorList>
            <person name="Probst A.J."/>
            <person name="Ladd B."/>
            <person name="Jarett J.K."/>
            <person name="Geller-Mcgrath D.E."/>
            <person name="Sieber C.M.K."/>
            <person name="Emerson J.B."/>
            <person name="Anantharaman K."/>
            <person name="Thomas B.C."/>
            <person name="Malmstrom R."/>
            <person name="Stieglmeier M."/>
            <person name="Klingl A."/>
            <person name="Woyke T."/>
            <person name="Ryan C.M."/>
            <person name="Banfield J.F."/>
        </authorList>
    </citation>
    <scope>NUCLEOTIDE SEQUENCE [LARGE SCALE GENOMIC DNA]</scope>
</reference>
<evidence type="ECO:0000313" key="8">
    <source>
        <dbReference type="Proteomes" id="UP000229335"/>
    </source>
</evidence>
<dbReference type="PANTHER" id="PTHR43409">
    <property type="entry name" value="ANAEROBIC MAGNESIUM-PROTOPORPHYRIN IX MONOMETHYL ESTER CYCLASE-RELATED"/>
    <property type="match status" value="1"/>
</dbReference>
<dbReference type="EMBL" id="PFAS01000027">
    <property type="protein sequence ID" value="PIT93919.1"/>
    <property type="molecule type" value="Genomic_DNA"/>
</dbReference>
<dbReference type="InterPro" id="IPR051198">
    <property type="entry name" value="BchE-like"/>
</dbReference>
<protein>
    <recommendedName>
        <fullName evidence="6">B12-binding domain-containing protein</fullName>
    </recommendedName>
</protein>
<keyword evidence="4" id="KW-0408">Iron</keyword>
<keyword evidence="2" id="KW-0949">S-adenosyl-L-methionine</keyword>
<evidence type="ECO:0000259" key="6">
    <source>
        <dbReference type="PROSITE" id="PS51332"/>
    </source>
</evidence>
<comment type="cofactor">
    <cofactor evidence="1">
        <name>[4Fe-4S] cluster</name>
        <dbReference type="ChEBI" id="CHEBI:49883"/>
    </cofactor>
</comment>
<dbReference type="Gene3D" id="3.80.30.20">
    <property type="entry name" value="tm_1862 like domain"/>
    <property type="match status" value="1"/>
</dbReference>
<dbReference type="Pfam" id="PF04055">
    <property type="entry name" value="Radical_SAM"/>
    <property type="match status" value="1"/>
</dbReference>
<dbReference type="SFLD" id="SFLDS00029">
    <property type="entry name" value="Radical_SAM"/>
    <property type="match status" value="1"/>
</dbReference>
<feature type="domain" description="B12-binding" evidence="6">
    <location>
        <begin position="2"/>
        <end position="144"/>
    </location>
</feature>
<proteinExistence type="predicted"/>
<evidence type="ECO:0000256" key="3">
    <source>
        <dbReference type="ARBA" id="ARBA00022723"/>
    </source>
</evidence>
<dbReference type="GO" id="GO:0051536">
    <property type="term" value="F:iron-sulfur cluster binding"/>
    <property type="evidence" value="ECO:0007669"/>
    <property type="project" value="UniProtKB-KW"/>
</dbReference>
<dbReference type="GO" id="GO:0031419">
    <property type="term" value="F:cobalamin binding"/>
    <property type="evidence" value="ECO:0007669"/>
    <property type="project" value="InterPro"/>
</dbReference>
<dbReference type="Gene3D" id="3.40.50.280">
    <property type="entry name" value="Cobalamin-binding domain"/>
    <property type="match status" value="1"/>
</dbReference>
<dbReference type="AlphaFoldDB" id="A0A2M6WMB8"/>
<dbReference type="Proteomes" id="UP000229335">
    <property type="component" value="Unassembled WGS sequence"/>
</dbReference>
<dbReference type="InterPro" id="IPR058240">
    <property type="entry name" value="rSAM_sf"/>
</dbReference>
<dbReference type="InterPro" id="IPR007197">
    <property type="entry name" value="rSAM"/>
</dbReference>
<dbReference type="GO" id="GO:0003824">
    <property type="term" value="F:catalytic activity"/>
    <property type="evidence" value="ECO:0007669"/>
    <property type="project" value="InterPro"/>
</dbReference>
<dbReference type="SFLD" id="SFLDG01082">
    <property type="entry name" value="B12-binding_domain_containing"/>
    <property type="match status" value="1"/>
</dbReference>
<name>A0A2M6WMB8_9BACT</name>
<sequence length="325" mass="36223">MKNTVVLYYPAIDFKPFYPYFWAPLSILSVAAPLVAEGFKVILLDGNLGNEESDRRVVKENLPDCICFGISSMIGGGQLERGLEMSSYVKSLDGSMPIVFGGPLGTVIPEALFKDSTVDYVVRGQGEYPFLELVKLLQSGQPIMSITGVVKRGDSEINKPAMYDKESLPPYPWHLLDVEKYVRQDRLLGERVMNFISSQGCPHRCGYCSEVSSYRSRWKALTAERTLSEVSNLVKKYNLDGIKFYDSNFFVDKNRVIEFAQGLIDNGISISWAASAHPKGLKRLSDDLGLIRKSGLKRLLIGAESGSQASLNYINKGCTTEDMRR</sequence>
<evidence type="ECO:0000256" key="1">
    <source>
        <dbReference type="ARBA" id="ARBA00001966"/>
    </source>
</evidence>
<keyword evidence="5" id="KW-0411">Iron-sulfur</keyword>
<gene>
    <name evidence="7" type="ORF">COU00_01755</name>
</gene>
<evidence type="ECO:0000256" key="4">
    <source>
        <dbReference type="ARBA" id="ARBA00023004"/>
    </source>
</evidence>
<evidence type="ECO:0000256" key="2">
    <source>
        <dbReference type="ARBA" id="ARBA00022691"/>
    </source>
</evidence>
<accession>A0A2M6WMB8</accession>
<dbReference type="PROSITE" id="PS51332">
    <property type="entry name" value="B12_BINDING"/>
    <property type="match status" value="1"/>
</dbReference>